<organism evidence="4 5">
    <name type="scientific">Linnemannia gamsii</name>
    <dbReference type="NCBI Taxonomy" id="64522"/>
    <lineage>
        <taxon>Eukaryota</taxon>
        <taxon>Fungi</taxon>
        <taxon>Fungi incertae sedis</taxon>
        <taxon>Mucoromycota</taxon>
        <taxon>Mortierellomycotina</taxon>
        <taxon>Mortierellomycetes</taxon>
        <taxon>Mortierellales</taxon>
        <taxon>Mortierellaceae</taxon>
        <taxon>Linnemannia</taxon>
    </lineage>
</organism>
<feature type="compositionally biased region" description="Low complexity" evidence="2">
    <location>
        <begin position="336"/>
        <end position="354"/>
    </location>
</feature>
<feature type="region of interest" description="Disordered" evidence="2">
    <location>
        <begin position="304"/>
        <end position="381"/>
    </location>
</feature>
<evidence type="ECO:0000313" key="5">
    <source>
        <dbReference type="Proteomes" id="UP000823405"/>
    </source>
</evidence>
<evidence type="ECO:0000256" key="1">
    <source>
        <dbReference type="ARBA" id="ARBA00022801"/>
    </source>
</evidence>
<dbReference type="InterPro" id="IPR050561">
    <property type="entry name" value="PTP"/>
</dbReference>
<proteinExistence type="predicted"/>
<dbReference type="Gene3D" id="3.90.190.10">
    <property type="entry name" value="Protein tyrosine phosphatase superfamily"/>
    <property type="match status" value="1"/>
</dbReference>
<dbReference type="AlphaFoldDB" id="A0A9P6QRH8"/>
<keyword evidence="5" id="KW-1185">Reference proteome</keyword>
<dbReference type="PANTHER" id="PTHR23339">
    <property type="entry name" value="TYROSINE SPECIFIC PROTEIN PHOSPHATASE AND DUAL SPECIFICITY PROTEIN PHOSPHATASE"/>
    <property type="match status" value="1"/>
</dbReference>
<sequence>MAIPQDKKASLQVADSSSTLYQNGGDQTSTVYYKPKPVSFKDSHSHPINVSWIIPPWIGALLQEDMSVPNHMLLVPFAQREAEAMQQTEVPEDAVARAKRAYPNWRPRGNLGLSSCPGKKVRLDGPVNGRAKIVRDLDMDFDRLHRLGFTRVVCCLFDEELELLGSPFPKYLEAANRHGLDVVRIPMVEGSTPYSFAEMDRVLDKMDDTTKRGHNVLTHCRGGVGRAAVVACCWLLRLRYFKDHREVIDWVRAQRSPKAIETREQAQFVAGFQLWTLGGTDRAYSKAYETEIQRRINFSEANMAKAREDAAARNSRGHRADSPRQHHAQLHHQQQHQHQQQYQQRQQHPQQHQHYPSSRQDHLKENSQSSQLTHIASYAYS</sequence>
<dbReference type="FunFam" id="3.90.190.10:FF:000157">
    <property type="entry name" value="Protein-tyrosine phosphatase"/>
    <property type="match status" value="1"/>
</dbReference>
<feature type="domain" description="Tyrosine specific protein phosphatases" evidence="3">
    <location>
        <begin position="194"/>
        <end position="255"/>
    </location>
</feature>
<dbReference type="Proteomes" id="UP000823405">
    <property type="component" value="Unassembled WGS sequence"/>
</dbReference>
<evidence type="ECO:0000313" key="4">
    <source>
        <dbReference type="EMBL" id="KAG0289245.1"/>
    </source>
</evidence>
<dbReference type="OrthoDB" id="266663at2759"/>
<protein>
    <recommendedName>
        <fullName evidence="3">Tyrosine specific protein phosphatases domain-containing protein</fullName>
    </recommendedName>
</protein>
<gene>
    <name evidence="4" type="ORF">BGZ97_006509</name>
</gene>
<accession>A0A9P6QRH8</accession>
<dbReference type="InterPro" id="IPR000387">
    <property type="entry name" value="Tyr_Pase_dom"/>
</dbReference>
<dbReference type="PROSITE" id="PS50056">
    <property type="entry name" value="TYR_PHOSPHATASE_2"/>
    <property type="match status" value="1"/>
</dbReference>
<reference evidence="4" key="1">
    <citation type="journal article" date="2020" name="Fungal Divers.">
        <title>Resolving the Mortierellaceae phylogeny through synthesis of multi-gene phylogenetics and phylogenomics.</title>
        <authorList>
            <person name="Vandepol N."/>
            <person name="Liber J."/>
            <person name="Desiro A."/>
            <person name="Na H."/>
            <person name="Kennedy M."/>
            <person name="Barry K."/>
            <person name="Grigoriev I.V."/>
            <person name="Miller A.N."/>
            <person name="O'Donnell K."/>
            <person name="Stajich J.E."/>
            <person name="Bonito G."/>
        </authorList>
    </citation>
    <scope>NUCLEOTIDE SEQUENCE</scope>
    <source>
        <strain evidence="4">NVP60</strain>
    </source>
</reference>
<dbReference type="SUPFAM" id="SSF52799">
    <property type="entry name" value="(Phosphotyrosine protein) phosphatases II"/>
    <property type="match status" value="1"/>
</dbReference>
<evidence type="ECO:0000259" key="3">
    <source>
        <dbReference type="PROSITE" id="PS50056"/>
    </source>
</evidence>
<dbReference type="EMBL" id="JAAAIN010002891">
    <property type="protein sequence ID" value="KAG0289245.1"/>
    <property type="molecule type" value="Genomic_DNA"/>
</dbReference>
<comment type="caution">
    <text evidence="4">The sequence shown here is derived from an EMBL/GenBank/DDBJ whole genome shotgun (WGS) entry which is preliminary data.</text>
</comment>
<feature type="compositionally biased region" description="Basic residues" evidence="2">
    <location>
        <begin position="325"/>
        <end position="335"/>
    </location>
</feature>
<dbReference type="Pfam" id="PF22784">
    <property type="entry name" value="PTP-SAK"/>
    <property type="match status" value="1"/>
</dbReference>
<evidence type="ECO:0000256" key="2">
    <source>
        <dbReference type="SAM" id="MobiDB-lite"/>
    </source>
</evidence>
<name>A0A9P6QRH8_9FUNG</name>
<dbReference type="InterPro" id="IPR057023">
    <property type="entry name" value="PTP-SAK"/>
</dbReference>
<dbReference type="GO" id="GO:0016791">
    <property type="term" value="F:phosphatase activity"/>
    <property type="evidence" value="ECO:0007669"/>
    <property type="project" value="UniProtKB-ARBA"/>
</dbReference>
<dbReference type="InterPro" id="IPR029021">
    <property type="entry name" value="Prot-tyrosine_phosphatase-like"/>
</dbReference>
<feature type="compositionally biased region" description="Polar residues" evidence="2">
    <location>
        <begin position="366"/>
        <end position="381"/>
    </location>
</feature>
<keyword evidence="1" id="KW-0378">Hydrolase</keyword>